<dbReference type="eggNOG" id="COG5547">
    <property type="taxonomic scope" value="Bacteria"/>
</dbReference>
<name>I7KWL9_9CLOT</name>
<dbReference type="RefSeq" id="WP_008909834.1">
    <property type="nucleotide sequence ID" value="NZ_CAKP01000138.1"/>
</dbReference>
<dbReference type="Proteomes" id="UP000007652">
    <property type="component" value="Unassembled WGS sequence"/>
</dbReference>
<evidence type="ECO:0000313" key="2">
    <source>
        <dbReference type="EMBL" id="CCJ34591.1"/>
    </source>
</evidence>
<dbReference type="OrthoDB" id="1727295at2"/>
<keyword evidence="1" id="KW-1133">Transmembrane helix</keyword>
<sequence>MWKEYLINLFKNHTGKFIGTLLGLLFSILVLVIGFFKTIFIVICIFFGYYIGKKIDNNENLLNDIQNILNTWR</sequence>
<protein>
    <recommendedName>
        <fullName evidence="4">Small integral membrane protein</fullName>
    </recommendedName>
</protein>
<keyword evidence="1" id="KW-0472">Membrane</keyword>
<dbReference type="InterPro" id="IPR018730">
    <property type="entry name" value="DUF2273"/>
</dbReference>
<dbReference type="AlphaFoldDB" id="I7KWL9"/>
<evidence type="ECO:0008006" key="4">
    <source>
        <dbReference type="Google" id="ProtNLM"/>
    </source>
</evidence>
<accession>I7KWL9</accession>
<evidence type="ECO:0000313" key="3">
    <source>
        <dbReference type="Proteomes" id="UP000007652"/>
    </source>
</evidence>
<dbReference type="EMBL" id="CAKP01000138">
    <property type="protein sequence ID" value="CCJ34591.1"/>
    <property type="molecule type" value="Genomic_DNA"/>
</dbReference>
<dbReference type="STRING" id="857293.CAAU_2508"/>
<evidence type="ECO:0000256" key="1">
    <source>
        <dbReference type="SAM" id="Phobius"/>
    </source>
</evidence>
<dbReference type="Pfam" id="PF10031">
    <property type="entry name" value="DUF2273"/>
    <property type="match status" value="1"/>
</dbReference>
<keyword evidence="1" id="KW-0812">Transmembrane</keyword>
<proteinExistence type="predicted"/>
<keyword evidence="3" id="KW-1185">Reference proteome</keyword>
<organism evidence="2 3">
    <name type="scientific">Caloramator australicus RC3</name>
    <dbReference type="NCBI Taxonomy" id="857293"/>
    <lineage>
        <taxon>Bacteria</taxon>
        <taxon>Bacillati</taxon>
        <taxon>Bacillota</taxon>
        <taxon>Clostridia</taxon>
        <taxon>Eubacteriales</taxon>
        <taxon>Clostridiaceae</taxon>
        <taxon>Caloramator</taxon>
    </lineage>
</organism>
<feature type="transmembrane region" description="Helical" evidence="1">
    <location>
        <begin position="21"/>
        <end position="51"/>
    </location>
</feature>
<gene>
    <name evidence="2" type="ORF">CAAU_2508</name>
</gene>
<reference evidence="2 3" key="1">
    <citation type="journal article" date="2011" name="J. Bacteriol.">
        <title>Draft genome sequence of Caloramator australicus strain RC3T, a thermoanaerobe from the Great Artesian Basin of Australia.</title>
        <authorList>
            <person name="Ogg C.D."/>
            <person name="Patel B.K.C."/>
        </authorList>
    </citation>
    <scope>NUCLEOTIDE SEQUENCE [LARGE SCALE GENOMIC DNA]</scope>
    <source>
        <strain evidence="2 3">RC3</strain>
    </source>
</reference>
<comment type="caution">
    <text evidence="2">The sequence shown here is derived from an EMBL/GenBank/DDBJ whole genome shotgun (WGS) entry which is preliminary data.</text>
</comment>